<dbReference type="EMBL" id="JYNU01000015">
    <property type="protein sequence ID" value="KMO75777.1"/>
    <property type="molecule type" value="Genomic_DNA"/>
</dbReference>
<dbReference type="STRING" id="1807.MOBUDSM44075_02866"/>
<keyword evidence="3 6" id="KW-0489">Methyltransferase</keyword>
<reference evidence="7 9" key="2">
    <citation type="submission" date="2015-04" db="EMBL/GenBank/DDBJ databases">
        <title>Genome sequence of Mycobacterium obuense UC1.</title>
        <authorList>
            <person name="Greninger A.L."/>
            <person name="Cunningham G."/>
            <person name="Chiu C.Y."/>
            <person name="Miller S."/>
        </authorList>
    </citation>
    <scope>NUCLEOTIDE SEQUENCE [LARGE SCALE GENOMIC DNA]</scope>
    <source>
        <strain evidence="7 9">UC1</strain>
    </source>
</reference>
<evidence type="ECO:0000313" key="10">
    <source>
        <dbReference type="Proteomes" id="UP000036313"/>
    </source>
</evidence>
<evidence type="ECO:0000256" key="1">
    <source>
        <dbReference type="ARBA" id="ARBA00003907"/>
    </source>
</evidence>
<dbReference type="RefSeq" id="WP_046366546.1">
    <property type="nucleotide sequence ID" value="NZ_CALTXN010000011.1"/>
</dbReference>
<evidence type="ECO:0000256" key="2">
    <source>
        <dbReference type="ARBA" id="ARBA00008138"/>
    </source>
</evidence>
<dbReference type="InterPro" id="IPR007213">
    <property type="entry name" value="Ppm1/Ppm2/Tcmp"/>
</dbReference>
<evidence type="ECO:0000256" key="6">
    <source>
        <dbReference type="RuleBase" id="RU362030"/>
    </source>
</evidence>
<accession>A0A0J6W262</accession>
<dbReference type="Proteomes" id="UP000036313">
    <property type="component" value="Unassembled WGS sequence"/>
</dbReference>
<dbReference type="GO" id="GO:0032259">
    <property type="term" value="P:methylation"/>
    <property type="evidence" value="ECO:0007669"/>
    <property type="project" value="UniProtKB-KW"/>
</dbReference>
<evidence type="ECO:0000256" key="3">
    <source>
        <dbReference type="ARBA" id="ARBA00022603"/>
    </source>
</evidence>
<dbReference type="PATRIC" id="fig|1807.13.peg.4474"/>
<name>A0A0J6W262_9MYCO</name>
<dbReference type="Gene3D" id="3.40.50.150">
    <property type="entry name" value="Vaccinia Virus protein VP39"/>
    <property type="match status" value="1"/>
</dbReference>
<evidence type="ECO:0000313" key="7">
    <source>
        <dbReference type="EMBL" id="KKE98483.1"/>
    </source>
</evidence>
<evidence type="ECO:0000313" key="9">
    <source>
        <dbReference type="Proteomes" id="UP000034150"/>
    </source>
</evidence>
<dbReference type="PANTHER" id="PTHR43619:SF2">
    <property type="entry name" value="S-ADENOSYL-L-METHIONINE-DEPENDENT METHYLTRANSFERASES SUPERFAMILY PROTEIN"/>
    <property type="match status" value="1"/>
</dbReference>
<keyword evidence="9" id="KW-1185">Reference proteome</keyword>
<dbReference type="SUPFAM" id="SSF53335">
    <property type="entry name" value="S-adenosyl-L-methionine-dependent methyltransferases"/>
    <property type="match status" value="1"/>
</dbReference>
<dbReference type="Pfam" id="PF04072">
    <property type="entry name" value="LCM"/>
    <property type="match status" value="1"/>
</dbReference>
<protein>
    <recommendedName>
        <fullName evidence="6">S-adenosyl-L-methionine-dependent methyltransferase</fullName>
        <ecNumber evidence="6">2.1.1.-</ecNumber>
    </recommendedName>
</protein>
<dbReference type="InterPro" id="IPR011610">
    <property type="entry name" value="SAM_mthyl_Trfase_ML2640-like"/>
</dbReference>
<dbReference type="EC" id="2.1.1.-" evidence="6"/>
<dbReference type="NCBIfam" id="TIGR00027">
    <property type="entry name" value="mthyl_TIGR00027"/>
    <property type="match status" value="1"/>
</dbReference>
<dbReference type="Proteomes" id="UP000034150">
    <property type="component" value="Unassembled WGS sequence"/>
</dbReference>
<sequence>MTRGNPAAQTAFGPMVLAAIEQNEPPQRRLVDDDLAAQFLPARMRALVATTRVAPVRRTVMAAVQRSGPGLWSSIACRKRLIDERLSDPLNETDAVVVLGAGLDTRGCRIARHSDMPVFEVDQAVNIERKAAVLQRVLGGTPPSVHLVSADLERDDLMAALQAAGYDASRRTFFIVEGVTQYLSPDAVRTTLAALGTAGKGSRLVFSYIRQDFVDGTNLYGAPSLHRRFRGRHPMWHTGLVPEQLGEWLSDLGWQLVEQAGPSYYRDLYIRPTGRRLAASPIEWTAVAQR</sequence>
<dbReference type="InterPro" id="IPR029063">
    <property type="entry name" value="SAM-dependent_MTases_sf"/>
</dbReference>
<dbReference type="GO" id="GO:0008168">
    <property type="term" value="F:methyltransferase activity"/>
    <property type="evidence" value="ECO:0007669"/>
    <property type="project" value="UniProtKB-UniRule"/>
</dbReference>
<dbReference type="PANTHER" id="PTHR43619">
    <property type="entry name" value="S-ADENOSYL-L-METHIONINE-DEPENDENT METHYLTRANSFERASE YKTD-RELATED"/>
    <property type="match status" value="1"/>
</dbReference>
<keyword evidence="5 6" id="KW-0949">S-adenosyl-L-methionine</keyword>
<evidence type="ECO:0000256" key="4">
    <source>
        <dbReference type="ARBA" id="ARBA00022679"/>
    </source>
</evidence>
<dbReference type="OrthoDB" id="9806164at2"/>
<dbReference type="AlphaFoldDB" id="A0A0J6W262"/>
<comment type="caution">
    <text evidence="8">The sequence shown here is derived from an EMBL/GenBank/DDBJ whole genome shotgun (WGS) entry which is preliminary data.</text>
</comment>
<evidence type="ECO:0000256" key="5">
    <source>
        <dbReference type="ARBA" id="ARBA00022691"/>
    </source>
</evidence>
<evidence type="ECO:0000313" key="8">
    <source>
        <dbReference type="EMBL" id="KMO75777.1"/>
    </source>
</evidence>
<keyword evidence="4 8" id="KW-0808">Transferase</keyword>
<comment type="function">
    <text evidence="1 6">Exhibits S-adenosyl-L-methionine-dependent methyltransferase activity.</text>
</comment>
<proteinExistence type="inferred from homology"/>
<organism evidence="8 10">
    <name type="scientific">Mycolicibacterium obuense</name>
    <dbReference type="NCBI Taxonomy" id="1807"/>
    <lineage>
        <taxon>Bacteria</taxon>
        <taxon>Bacillati</taxon>
        <taxon>Actinomycetota</taxon>
        <taxon>Actinomycetes</taxon>
        <taxon>Mycobacteriales</taxon>
        <taxon>Mycobacteriaceae</taxon>
        <taxon>Mycolicibacterium</taxon>
    </lineage>
</organism>
<dbReference type="EMBL" id="LAUZ02000063">
    <property type="protein sequence ID" value="KKE98483.1"/>
    <property type="molecule type" value="Genomic_DNA"/>
</dbReference>
<reference evidence="8 10" key="1">
    <citation type="journal article" date="2015" name="Genome Biol. Evol.">
        <title>Characterization of Three Mycobacterium spp. with Potential Use in Bioremediation by Genome Sequencing and Comparative Genomics.</title>
        <authorList>
            <person name="Das S."/>
            <person name="Pettersson B.M."/>
            <person name="Behra P.R."/>
            <person name="Ramesh M."/>
            <person name="Dasgupta S."/>
            <person name="Bhattacharya A."/>
            <person name="Kirsebom L.A."/>
        </authorList>
    </citation>
    <scope>NUCLEOTIDE SEQUENCE [LARGE SCALE GENOMIC DNA]</scope>
    <source>
        <strain evidence="8 10">DSM 44075</strain>
    </source>
</reference>
<comment type="similarity">
    <text evidence="2 6">Belongs to the UPF0677 family.</text>
</comment>
<gene>
    <name evidence="8" type="ORF">MOBUDSM44075_02866</name>
    <name evidence="7" type="ORF">WN67_28990</name>
</gene>